<dbReference type="Proteomes" id="UP001500621">
    <property type="component" value="Unassembled WGS sequence"/>
</dbReference>
<gene>
    <name evidence="2" type="ORF">GCM10023226_33360</name>
</gene>
<feature type="region of interest" description="Disordered" evidence="1">
    <location>
        <begin position="1"/>
        <end position="25"/>
    </location>
</feature>
<sequence length="78" mass="8190">MGEHTLDGGAPDAAGGPLDDAQGHLRSIGRRLPAWVRLGEPLGQTADMTPTEVGEKAGKTWAVEAPKRVLTTSESTLR</sequence>
<name>A0ABP8WQE1_9ACTN</name>
<keyword evidence="3" id="KW-1185">Reference proteome</keyword>
<feature type="compositionally biased region" description="Low complexity" evidence="1">
    <location>
        <begin position="7"/>
        <end position="20"/>
    </location>
</feature>
<evidence type="ECO:0000256" key="1">
    <source>
        <dbReference type="SAM" id="MobiDB-lite"/>
    </source>
</evidence>
<evidence type="ECO:0000313" key="3">
    <source>
        <dbReference type="Proteomes" id="UP001500621"/>
    </source>
</evidence>
<reference evidence="3" key="1">
    <citation type="journal article" date="2019" name="Int. J. Syst. Evol. Microbiol.">
        <title>The Global Catalogue of Microorganisms (GCM) 10K type strain sequencing project: providing services to taxonomists for standard genome sequencing and annotation.</title>
        <authorList>
            <consortium name="The Broad Institute Genomics Platform"/>
            <consortium name="The Broad Institute Genome Sequencing Center for Infectious Disease"/>
            <person name="Wu L."/>
            <person name="Ma J."/>
        </authorList>
    </citation>
    <scope>NUCLEOTIDE SEQUENCE [LARGE SCALE GENOMIC DNA]</scope>
    <source>
        <strain evidence="3">JCM 18127</strain>
    </source>
</reference>
<accession>A0ABP8WQE1</accession>
<dbReference type="EMBL" id="BAABIM010000003">
    <property type="protein sequence ID" value="GAA4692740.1"/>
    <property type="molecule type" value="Genomic_DNA"/>
</dbReference>
<organism evidence="2 3">
    <name type="scientific">Nocardioides nanhaiensis</name>
    <dbReference type="NCBI Taxonomy" id="1476871"/>
    <lineage>
        <taxon>Bacteria</taxon>
        <taxon>Bacillati</taxon>
        <taxon>Actinomycetota</taxon>
        <taxon>Actinomycetes</taxon>
        <taxon>Propionibacteriales</taxon>
        <taxon>Nocardioidaceae</taxon>
        <taxon>Nocardioides</taxon>
    </lineage>
</organism>
<evidence type="ECO:0000313" key="2">
    <source>
        <dbReference type="EMBL" id="GAA4692740.1"/>
    </source>
</evidence>
<protein>
    <submittedName>
        <fullName evidence="2">Uncharacterized protein</fullName>
    </submittedName>
</protein>
<comment type="caution">
    <text evidence="2">The sequence shown here is derived from an EMBL/GenBank/DDBJ whole genome shotgun (WGS) entry which is preliminary data.</text>
</comment>
<proteinExistence type="predicted"/>